<gene>
    <name evidence="9" type="ORF">GCK72_012716</name>
</gene>
<dbReference type="RefSeq" id="XP_053584118.1">
    <property type="nucleotide sequence ID" value="XM_053729346.1"/>
</dbReference>
<organism evidence="9 10">
    <name type="scientific">Caenorhabditis remanei</name>
    <name type="common">Caenorhabditis vulgaris</name>
    <dbReference type="NCBI Taxonomy" id="31234"/>
    <lineage>
        <taxon>Eukaryota</taxon>
        <taxon>Metazoa</taxon>
        <taxon>Ecdysozoa</taxon>
        <taxon>Nematoda</taxon>
        <taxon>Chromadorea</taxon>
        <taxon>Rhabditida</taxon>
        <taxon>Rhabditina</taxon>
        <taxon>Rhabditomorpha</taxon>
        <taxon>Rhabditoidea</taxon>
        <taxon>Rhabditidae</taxon>
        <taxon>Peloderinae</taxon>
        <taxon>Caenorhabditis</taxon>
    </lineage>
</organism>
<dbReference type="AlphaFoldDB" id="A0A6A5GNX2"/>
<keyword evidence="5" id="KW-0804">Transcription</keyword>
<evidence type="ECO:0000256" key="3">
    <source>
        <dbReference type="ARBA" id="ARBA00023125"/>
    </source>
</evidence>
<feature type="region of interest" description="Disordered" evidence="7">
    <location>
        <begin position="124"/>
        <end position="144"/>
    </location>
</feature>
<keyword evidence="3" id="KW-0238">DNA-binding</keyword>
<keyword evidence="2" id="KW-0805">Transcription regulation</keyword>
<evidence type="ECO:0000259" key="8">
    <source>
        <dbReference type="PROSITE" id="PS51042"/>
    </source>
</evidence>
<evidence type="ECO:0000256" key="4">
    <source>
        <dbReference type="ARBA" id="ARBA00023155"/>
    </source>
</evidence>
<feature type="region of interest" description="Disordered" evidence="7">
    <location>
        <begin position="1"/>
        <end position="82"/>
    </location>
</feature>
<dbReference type="EMBL" id="WUAV01000004">
    <property type="protein sequence ID" value="KAF1756263.1"/>
    <property type="molecule type" value="Genomic_DNA"/>
</dbReference>
<dbReference type="Proteomes" id="UP000483820">
    <property type="component" value="Chromosome IV"/>
</dbReference>
<dbReference type="GO" id="GO:0003677">
    <property type="term" value="F:DNA binding"/>
    <property type="evidence" value="ECO:0007669"/>
    <property type="project" value="UniProtKB-KW"/>
</dbReference>
<comment type="caution">
    <text evidence="9">The sequence shown here is derived from an EMBL/GenBank/DDBJ whole genome shotgun (WGS) entry which is preliminary data.</text>
</comment>
<protein>
    <recommendedName>
        <fullName evidence="8">CUT domain-containing protein</fullName>
    </recommendedName>
</protein>
<dbReference type="PROSITE" id="PS51042">
    <property type="entry name" value="CUT"/>
    <property type="match status" value="1"/>
</dbReference>
<dbReference type="KEGG" id="crq:GCK72_012716"/>
<feature type="compositionally biased region" description="Low complexity" evidence="7">
    <location>
        <begin position="12"/>
        <end position="25"/>
    </location>
</feature>
<evidence type="ECO:0000256" key="6">
    <source>
        <dbReference type="ARBA" id="ARBA00023242"/>
    </source>
</evidence>
<dbReference type="GO" id="GO:0005634">
    <property type="term" value="C:nucleus"/>
    <property type="evidence" value="ECO:0007669"/>
    <property type="project" value="UniProtKB-SubCell"/>
</dbReference>
<keyword evidence="6" id="KW-0539">Nucleus</keyword>
<evidence type="ECO:0000256" key="2">
    <source>
        <dbReference type="ARBA" id="ARBA00023015"/>
    </source>
</evidence>
<accession>A0A6A5GNX2</accession>
<evidence type="ECO:0000256" key="7">
    <source>
        <dbReference type="SAM" id="MobiDB-lite"/>
    </source>
</evidence>
<feature type="domain" description="CUT" evidence="8">
    <location>
        <begin position="189"/>
        <end position="278"/>
    </location>
</feature>
<evidence type="ECO:0000313" key="10">
    <source>
        <dbReference type="Proteomes" id="UP000483820"/>
    </source>
</evidence>
<name>A0A6A5GNX2_CAERE</name>
<feature type="compositionally biased region" description="Polar residues" evidence="7">
    <location>
        <begin position="1"/>
        <end position="11"/>
    </location>
</feature>
<dbReference type="InterPro" id="IPR003350">
    <property type="entry name" value="CUT_dom"/>
</dbReference>
<evidence type="ECO:0000256" key="1">
    <source>
        <dbReference type="ARBA" id="ARBA00004123"/>
    </source>
</evidence>
<dbReference type="GeneID" id="9827918"/>
<dbReference type="CTD" id="9827918"/>
<sequence>MSNMYPQNPNDQPGQRRSNRQNPPQNRTPPPPIEQLNPPWNPHLGAQQWTSQSQIVAPNMHQPMANMDPRNPDTQPGGMEQNQPDAFPNPQLPFLRELHMQPYQPEVVPEEYQPQYLSTRANYTSSSHSLSTPPLQTQTHPTNNINTEGYPPFTFGENYAQNARLMTAGGFEMGGLADMRHNPNPQDLEKPLGDGERIDTAEVARKITNLINNTPSGKGKYFECVGGKMKNYKKYIDVFYDLKEYKELNEEGQDVFRRWYNWWNIPDDEKRKSILNMHETLKTEWFNMRSAKNAERIENKLKLRNQELKRKSDAVDEKNRVREEKNARKKEEKKKTREEKALMKGRK</sequence>
<feature type="region of interest" description="Disordered" evidence="7">
    <location>
        <begin position="309"/>
        <end position="347"/>
    </location>
</feature>
<keyword evidence="4" id="KW-0371">Homeobox</keyword>
<proteinExistence type="predicted"/>
<comment type="subcellular location">
    <subcellularLocation>
        <location evidence="1">Nucleus</location>
    </subcellularLocation>
</comment>
<evidence type="ECO:0000313" key="9">
    <source>
        <dbReference type="EMBL" id="KAF1756263.1"/>
    </source>
</evidence>
<evidence type="ECO:0000256" key="5">
    <source>
        <dbReference type="ARBA" id="ARBA00023163"/>
    </source>
</evidence>
<feature type="compositionally biased region" description="Polar residues" evidence="7">
    <location>
        <begin position="47"/>
        <end position="56"/>
    </location>
</feature>
<feature type="compositionally biased region" description="Low complexity" evidence="7">
    <location>
        <begin position="124"/>
        <end position="135"/>
    </location>
</feature>
<reference evidence="9 10" key="1">
    <citation type="submission" date="2019-12" db="EMBL/GenBank/DDBJ databases">
        <title>Chromosome-level assembly of the Caenorhabditis remanei genome.</title>
        <authorList>
            <person name="Teterina A.A."/>
            <person name="Willis J.H."/>
            <person name="Phillips P.C."/>
        </authorList>
    </citation>
    <scope>NUCLEOTIDE SEQUENCE [LARGE SCALE GENOMIC DNA]</scope>
    <source>
        <strain evidence="9 10">PX506</strain>
        <tissue evidence="9">Whole organism</tissue>
    </source>
</reference>